<dbReference type="EMBL" id="JBGFUD010015237">
    <property type="protein sequence ID" value="MFH4984106.1"/>
    <property type="molecule type" value="Genomic_DNA"/>
</dbReference>
<dbReference type="SUPFAM" id="SSF64268">
    <property type="entry name" value="PX domain"/>
    <property type="match status" value="1"/>
</dbReference>
<feature type="compositionally biased region" description="Basic and acidic residues" evidence="1">
    <location>
        <begin position="204"/>
        <end position="214"/>
    </location>
</feature>
<sequence>MSALLTDNAICTVELCKLLLSPSGTWSFKAHVGEITQASSFIGEHTEYQLILTAVPRDLDQDVRKFCLWTRYKSLSRLWYQLEKIHKQLYLHGTFPEFAPSKILGRSDPGIIAERIEATNRFMTFVLASEVLRKSKALHEFLEPSSEITLKNDSVHRASLLDSTVGNSHVDPTPLVPANHSEDSQETKETETDSESKMPNNSKEPLRSEQMHET</sequence>
<feature type="region of interest" description="Disordered" evidence="1">
    <location>
        <begin position="164"/>
        <end position="214"/>
    </location>
</feature>
<dbReference type="AlphaFoldDB" id="A0ABD6EXQ0"/>
<gene>
    <name evidence="3" type="ORF">AB6A40_010815</name>
</gene>
<reference evidence="3 4" key="1">
    <citation type="submission" date="2024-08" db="EMBL/GenBank/DDBJ databases">
        <title>Gnathostoma spinigerum genome.</title>
        <authorList>
            <person name="Gonzalez-Bertolin B."/>
            <person name="Monzon S."/>
            <person name="Zaballos A."/>
            <person name="Jimenez P."/>
            <person name="Dekumyoy P."/>
            <person name="Varona S."/>
            <person name="Cuesta I."/>
            <person name="Sumanam S."/>
            <person name="Adisakwattana P."/>
            <person name="Gasser R.B."/>
            <person name="Hernandez-Gonzalez A."/>
            <person name="Young N.D."/>
            <person name="Perteguer M.J."/>
        </authorList>
    </citation>
    <scope>NUCLEOTIDE SEQUENCE [LARGE SCALE GENOMIC DNA]</scope>
    <source>
        <strain evidence="3">AL3</strain>
        <tissue evidence="3">Liver</tissue>
    </source>
</reference>
<dbReference type="PANTHER" id="PTHR15508:SF8">
    <property type="entry name" value="LD24550P"/>
    <property type="match status" value="1"/>
</dbReference>
<name>A0ABD6EXQ0_9BILA</name>
<evidence type="ECO:0000313" key="4">
    <source>
        <dbReference type="Proteomes" id="UP001608902"/>
    </source>
</evidence>
<accession>A0ABD6EXQ0</accession>
<dbReference type="InterPro" id="IPR036871">
    <property type="entry name" value="PX_dom_sf"/>
</dbReference>
<dbReference type="Proteomes" id="UP001608902">
    <property type="component" value="Unassembled WGS sequence"/>
</dbReference>
<organism evidence="3 4">
    <name type="scientific">Gnathostoma spinigerum</name>
    <dbReference type="NCBI Taxonomy" id="75299"/>
    <lineage>
        <taxon>Eukaryota</taxon>
        <taxon>Metazoa</taxon>
        <taxon>Ecdysozoa</taxon>
        <taxon>Nematoda</taxon>
        <taxon>Chromadorea</taxon>
        <taxon>Rhabditida</taxon>
        <taxon>Spirurina</taxon>
        <taxon>Gnathostomatomorpha</taxon>
        <taxon>Gnathostomatoidea</taxon>
        <taxon>Gnathostomatidae</taxon>
        <taxon>Gnathostoma</taxon>
    </lineage>
</organism>
<feature type="compositionally biased region" description="Basic and acidic residues" evidence="1">
    <location>
        <begin position="180"/>
        <end position="196"/>
    </location>
</feature>
<evidence type="ECO:0000256" key="1">
    <source>
        <dbReference type="SAM" id="MobiDB-lite"/>
    </source>
</evidence>
<protein>
    <recommendedName>
        <fullName evidence="2">PX domain-containing protein</fullName>
    </recommendedName>
</protein>
<evidence type="ECO:0000313" key="3">
    <source>
        <dbReference type="EMBL" id="MFH4984106.1"/>
    </source>
</evidence>
<proteinExistence type="predicted"/>
<dbReference type="Pfam" id="PF00787">
    <property type="entry name" value="PX"/>
    <property type="match status" value="1"/>
</dbReference>
<keyword evidence="4" id="KW-1185">Reference proteome</keyword>
<dbReference type="InterPro" id="IPR051866">
    <property type="entry name" value="Intracell_Sig-Traffick_Protein"/>
</dbReference>
<dbReference type="PANTHER" id="PTHR15508">
    <property type="entry name" value="RIBOSOMAL PROTEIN S6 KINASE"/>
    <property type="match status" value="1"/>
</dbReference>
<dbReference type="Gene3D" id="3.30.1520.10">
    <property type="entry name" value="Phox-like domain"/>
    <property type="match status" value="1"/>
</dbReference>
<feature type="domain" description="PX" evidence="2">
    <location>
        <begin position="62"/>
        <end position="144"/>
    </location>
</feature>
<comment type="caution">
    <text evidence="3">The sequence shown here is derived from an EMBL/GenBank/DDBJ whole genome shotgun (WGS) entry which is preliminary data.</text>
</comment>
<evidence type="ECO:0000259" key="2">
    <source>
        <dbReference type="Pfam" id="PF00787"/>
    </source>
</evidence>
<dbReference type="InterPro" id="IPR001683">
    <property type="entry name" value="PX_dom"/>
</dbReference>